<dbReference type="InterPro" id="IPR005804">
    <property type="entry name" value="FA_desaturase_dom"/>
</dbReference>
<dbReference type="GO" id="GO:0016491">
    <property type="term" value="F:oxidoreductase activity"/>
    <property type="evidence" value="ECO:0007669"/>
    <property type="project" value="InterPro"/>
</dbReference>
<organism evidence="4 5">
    <name type="scientific">Thalassiosira oceanica</name>
    <name type="common">Marine diatom</name>
    <dbReference type="NCBI Taxonomy" id="159749"/>
    <lineage>
        <taxon>Eukaryota</taxon>
        <taxon>Sar</taxon>
        <taxon>Stramenopiles</taxon>
        <taxon>Ochrophyta</taxon>
        <taxon>Bacillariophyta</taxon>
        <taxon>Coscinodiscophyceae</taxon>
        <taxon>Thalassiosirophycidae</taxon>
        <taxon>Thalassiosirales</taxon>
        <taxon>Thalassiosiraceae</taxon>
        <taxon>Thalassiosira</taxon>
    </lineage>
</organism>
<dbReference type="GO" id="GO:0006629">
    <property type="term" value="P:lipid metabolic process"/>
    <property type="evidence" value="ECO:0007669"/>
    <property type="project" value="InterPro"/>
</dbReference>
<feature type="transmembrane region" description="Helical" evidence="1">
    <location>
        <begin position="315"/>
        <end position="335"/>
    </location>
</feature>
<proteinExistence type="predicted"/>
<accession>K0R5P7</accession>
<feature type="transmembrane region" description="Helical" evidence="1">
    <location>
        <begin position="145"/>
        <end position="166"/>
    </location>
</feature>
<keyword evidence="1" id="KW-0812">Transmembrane</keyword>
<dbReference type="PANTHER" id="PTHR32100">
    <property type="entry name" value="OMEGA-6 FATTY ACID DESATURASE, CHLOROPLASTIC"/>
    <property type="match status" value="1"/>
</dbReference>
<evidence type="ECO:0000259" key="3">
    <source>
        <dbReference type="Pfam" id="PF00487"/>
    </source>
</evidence>
<feature type="transmembrane region" description="Helical" evidence="1">
    <location>
        <begin position="116"/>
        <end position="138"/>
    </location>
</feature>
<dbReference type="PROSITE" id="PS51257">
    <property type="entry name" value="PROKAR_LIPOPROTEIN"/>
    <property type="match status" value="1"/>
</dbReference>
<reference evidence="4 5" key="1">
    <citation type="journal article" date="2012" name="Genome Biol.">
        <title>Genome and low-iron response of an oceanic diatom adapted to chronic iron limitation.</title>
        <authorList>
            <person name="Lommer M."/>
            <person name="Specht M."/>
            <person name="Roy A.S."/>
            <person name="Kraemer L."/>
            <person name="Andreson R."/>
            <person name="Gutowska M.A."/>
            <person name="Wolf J."/>
            <person name="Bergner S.V."/>
            <person name="Schilhabel M.B."/>
            <person name="Klostermeier U.C."/>
            <person name="Beiko R.G."/>
            <person name="Rosenstiel P."/>
            <person name="Hippler M."/>
            <person name="Laroche J."/>
        </authorList>
    </citation>
    <scope>NUCLEOTIDE SEQUENCE [LARGE SCALE GENOMIC DNA]</scope>
    <source>
        <strain evidence="4 5">CCMP1005</strain>
    </source>
</reference>
<gene>
    <name evidence="4" type="ORF">THAOC_33155</name>
</gene>
<feature type="domain" description="Fatty acid desaturase" evidence="3">
    <location>
        <begin position="150"/>
        <end position="441"/>
    </location>
</feature>
<feature type="signal peptide" evidence="2">
    <location>
        <begin position="1"/>
        <end position="20"/>
    </location>
</feature>
<sequence>MFHPKAISALFALASCGVGAFSPAQVPRKSLVRLDIATPLPNVGELFGGLGGRNNNNELQPEEPERPGALIDLDGIVFSGLNGKALSLTDSDFPDRKTVERVIPKGCFEPDTATSLGYLSVSVVGTALCTAFGANALSVLDPANILTLPFWTAYSIVTGTVAMGLWVLAHECGHGAFSKDKKLQDTVGYIIHSIMLVPYYSWQRSHAVHHRYTNHMELGETHVPENMEMSADEKLYESVELRKSIMDQFGQEQGIKVWGGLQAFLHLIIGWPAYLLIGATGGPDRGMTNHYMPDPLTDPKQPKKELFPGRWKEKVLQSDIGIGIVAASAIVWAICDGPAEMMALYGGPLIVVNAWLVVYTWLQHTDTDVPHFTDDDHNFVKGAFHTIDRPYDKLDPWGVIDFLHHKIGTTHVAHHFDSTIPHYKAQVATDAIIEAFPDIYLYDPTPIPEALWRVCKGCASVEKRGDYFVWNNKDVDEKLLKVE</sequence>
<protein>
    <recommendedName>
        <fullName evidence="3">Fatty acid desaturase domain-containing protein</fullName>
    </recommendedName>
</protein>
<keyword evidence="1" id="KW-1133">Transmembrane helix</keyword>
<dbReference type="InterPro" id="IPR012171">
    <property type="entry name" value="Fatty_acid_desaturase"/>
</dbReference>
<evidence type="ECO:0000313" key="5">
    <source>
        <dbReference type="Proteomes" id="UP000266841"/>
    </source>
</evidence>
<dbReference type="Proteomes" id="UP000266841">
    <property type="component" value="Unassembled WGS sequence"/>
</dbReference>
<feature type="transmembrane region" description="Helical" evidence="1">
    <location>
        <begin position="257"/>
        <end position="277"/>
    </location>
</feature>
<comment type="caution">
    <text evidence="4">The sequence shown here is derived from an EMBL/GenBank/DDBJ whole genome shotgun (WGS) entry which is preliminary data.</text>
</comment>
<feature type="transmembrane region" description="Helical" evidence="1">
    <location>
        <begin position="342"/>
        <end position="362"/>
    </location>
</feature>
<evidence type="ECO:0000256" key="1">
    <source>
        <dbReference type="SAM" id="Phobius"/>
    </source>
</evidence>
<evidence type="ECO:0000256" key="2">
    <source>
        <dbReference type="SAM" id="SignalP"/>
    </source>
</evidence>
<dbReference type="eggNOG" id="ENOG502QQNB">
    <property type="taxonomic scope" value="Eukaryota"/>
</dbReference>
<keyword evidence="1" id="KW-0472">Membrane</keyword>
<feature type="chain" id="PRO_5003836661" description="Fatty acid desaturase domain-containing protein" evidence="2">
    <location>
        <begin position="21"/>
        <end position="483"/>
    </location>
</feature>
<dbReference type="OMA" id="IGQHIFH"/>
<name>K0R5P7_THAOC</name>
<dbReference type="Pfam" id="PF00487">
    <property type="entry name" value="FA_desaturase"/>
    <property type="match status" value="1"/>
</dbReference>
<keyword evidence="5" id="KW-1185">Reference proteome</keyword>
<dbReference type="AlphaFoldDB" id="K0R5P7"/>
<dbReference type="OrthoDB" id="1461976at2759"/>
<evidence type="ECO:0000313" key="4">
    <source>
        <dbReference type="EMBL" id="EJK48080.1"/>
    </source>
</evidence>
<dbReference type="EMBL" id="AGNL01046299">
    <property type="protein sequence ID" value="EJK48080.1"/>
    <property type="molecule type" value="Genomic_DNA"/>
</dbReference>
<dbReference type="CDD" id="cd03507">
    <property type="entry name" value="Delta12-FADS-like"/>
    <property type="match status" value="1"/>
</dbReference>
<keyword evidence="2" id="KW-0732">Signal</keyword>